<dbReference type="SUPFAM" id="SSF51395">
    <property type="entry name" value="FMN-linked oxidoreductases"/>
    <property type="match status" value="1"/>
</dbReference>
<keyword evidence="5" id="KW-0560">Oxidoreductase</keyword>
<dbReference type="InterPro" id="IPR001155">
    <property type="entry name" value="OxRdtase_FMN_N"/>
</dbReference>
<reference evidence="9 12" key="1">
    <citation type="submission" date="2018-05" db="EMBL/GenBank/DDBJ databases">
        <authorList>
            <consortium name="PulseNet: The National Subtyping Network for Foodborne Disease Surveillance"/>
            <person name="Tarr C.L."/>
            <person name="Trees E."/>
            <person name="Katz L.S."/>
            <person name="Carleton-Romer H.A."/>
            <person name="Stroika S."/>
            <person name="Kucerova Z."/>
            <person name="Roache K.F."/>
            <person name="Sabol A.L."/>
            <person name="Besser J."/>
            <person name="Gerner-Smidt P."/>
        </authorList>
    </citation>
    <scope>NUCLEOTIDE SEQUENCE</scope>
    <source>
        <strain evidence="9">2014D-0197</strain>
        <strain evidence="7 12">2016D-0221</strain>
        <strain evidence="10">D4313</strain>
        <strain evidence="8 11">PNUSAC001503</strain>
    </source>
</reference>
<dbReference type="GO" id="GO:0010181">
    <property type="term" value="F:FMN binding"/>
    <property type="evidence" value="ECO:0007669"/>
    <property type="project" value="InterPro"/>
</dbReference>
<dbReference type="PANTHER" id="PTHR43303:SF4">
    <property type="entry name" value="NADPH DEHYDROGENASE C23G7.10C-RELATED"/>
    <property type="match status" value="1"/>
</dbReference>
<dbReference type="EMBL" id="AABQDW010000014">
    <property type="protein sequence ID" value="EAI5408550.1"/>
    <property type="molecule type" value="Genomic_DNA"/>
</dbReference>
<dbReference type="InterPro" id="IPR044152">
    <property type="entry name" value="YqjM-like"/>
</dbReference>
<dbReference type="PANTHER" id="PTHR43303">
    <property type="entry name" value="NADPH DEHYDROGENASE C23G7.10C-RELATED"/>
    <property type="match status" value="1"/>
</dbReference>
<name>A0A5N7FZ01_CAMFE</name>
<dbReference type="AlphaFoldDB" id="A0A5N7FZ01"/>
<dbReference type="GO" id="GO:0003959">
    <property type="term" value="F:NADPH dehydrogenase activity"/>
    <property type="evidence" value="ECO:0007669"/>
    <property type="project" value="InterPro"/>
</dbReference>
<dbReference type="RefSeq" id="WP_002849020.1">
    <property type="nucleotide sequence ID" value="NZ_AABUZP020000050.1"/>
</dbReference>
<dbReference type="EMBL" id="AACCXM010000009">
    <property type="protein sequence ID" value="EAK0469327.1"/>
    <property type="molecule type" value="Genomic_DNA"/>
</dbReference>
<evidence type="ECO:0000256" key="2">
    <source>
        <dbReference type="ARBA" id="ARBA00022630"/>
    </source>
</evidence>
<dbReference type="GO" id="GO:0050661">
    <property type="term" value="F:NADP binding"/>
    <property type="evidence" value="ECO:0007669"/>
    <property type="project" value="InterPro"/>
</dbReference>
<dbReference type="Pfam" id="PF00724">
    <property type="entry name" value="Oxidored_FMN"/>
    <property type="match status" value="1"/>
</dbReference>
<dbReference type="EMBL" id="AACCXK010000013">
    <property type="protein sequence ID" value="EAK0453475.1"/>
    <property type="molecule type" value="Genomic_DNA"/>
</dbReference>
<evidence type="ECO:0000256" key="1">
    <source>
        <dbReference type="ARBA" id="ARBA00001917"/>
    </source>
</evidence>
<dbReference type="OMA" id="YNPRWPW"/>
<dbReference type="GeneID" id="61064463"/>
<dbReference type="Proteomes" id="UP000557842">
    <property type="component" value="Unassembled WGS sequence"/>
</dbReference>
<dbReference type="EMBL" id="AABTCC010000015">
    <property type="protein sequence ID" value="EAI8859330.1"/>
    <property type="molecule type" value="Genomic_DNA"/>
</dbReference>
<accession>A0A5N7FZ01</accession>
<gene>
    <name evidence="9" type="ORF">AAH17_07395</name>
    <name evidence="10" type="ORF">AAH24_08160</name>
    <name evidence="7" type="ORF">BVH53_07560</name>
    <name evidence="8" type="ORF">CX802_05710</name>
</gene>
<evidence type="ECO:0000256" key="4">
    <source>
        <dbReference type="ARBA" id="ARBA00022857"/>
    </source>
</evidence>
<keyword evidence="2" id="KW-0285">Flavoprotein</keyword>
<evidence type="ECO:0000313" key="7">
    <source>
        <dbReference type="EMBL" id="EAI5408550.1"/>
    </source>
</evidence>
<sequence length="338" mass="37456">MSSLFKSLKLANFTIPNRITMPPMCVYKSRDLQGLPRCFHRLHYPARSLGGVGFIIVEATAVSPEGCISKNDIGLWSDIQVEAHKKLNYEIKKYSCKVTSVQLAHAGAKGTCDGIISPSGVRFSGEYGTPDILNTQEIYSIVTKFKEAAIRAKDSDYDLIEIHGAHGYLINQFLSPLTNKREDEFGGNLENRMRFLNLIIEELKDIIPFGVRLSADEWEDGGNTTEDIKIVAKKCEELGASYISVSAGGVVENPTHMPKIKPLYQAQYAKDIKEVINIPVIAAGLITTKEQGEYLLDNGFCDLVAYGRELLRNPNFALYAAASTGLNDLIDFSYKKAF</sequence>
<comment type="caution">
    <text evidence="9">The sequence shown here is derived from an EMBL/GenBank/DDBJ whole genome shotgun (WGS) entry which is preliminary data.</text>
</comment>
<keyword evidence="4" id="KW-0521">NADP</keyword>
<evidence type="ECO:0000259" key="6">
    <source>
        <dbReference type="Pfam" id="PF00724"/>
    </source>
</evidence>
<dbReference type="Gene3D" id="3.20.20.70">
    <property type="entry name" value="Aldolase class I"/>
    <property type="match status" value="1"/>
</dbReference>
<evidence type="ECO:0000313" key="9">
    <source>
        <dbReference type="EMBL" id="EAK0453475.1"/>
    </source>
</evidence>
<dbReference type="InterPro" id="IPR013785">
    <property type="entry name" value="Aldolase_TIM"/>
</dbReference>
<evidence type="ECO:0000313" key="11">
    <source>
        <dbReference type="Proteomes" id="UP000535509"/>
    </source>
</evidence>
<proteinExistence type="predicted"/>
<keyword evidence="3" id="KW-0288">FMN</keyword>
<evidence type="ECO:0000256" key="5">
    <source>
        <dbReference type="ARBA" id="ARBA00023002"/>
    </source>
</evidence>
<evidence type="ECO:0000256" key="3">
    <source>
        <dbReference type="ARBA" id="ARBA00022643"/>
    </source>
</evidence>
<protein>
    <submittedName>
        <fullName evidence="9">NADH:flavin oxidoreductase/NADH oxidase</fullName>
    </submittedName>
</protein>
<keyword evidence="11" id="KW-1185">Reference proteome</keyword>
<dbReference type="Proteomes" id="UP000535509">
    <property type="component" value="Unassembled WGS sequence"/>
</dbReference>
<comment type="cofactor">
    <cofactor evidence="1">
        <name>FMN</name>
        <dbReference type="ChEBI" id="CHEBI:58210"/>
    </cofactor>
</comment>
<feature type="domain" description="NADH:flavin oxidoreductase/NADH oxidase N-terminal" evidence="6">
    <location>
        <begin position="3"/>
        <end position="318"/>
    </location>
</feature>
<organism evidence="9">
    <name type="scientific">Campylobacter fetus</name>
    <dbReference type="NCBI Taxonomy" id="196"/>
    <lineage>
        <taxon>Bacteria</taxon>
        <taxon>Pseudomonadati</taxon>
        <taxon>Campylobacterota</taxon>
        <taxon>Epsilonproteobacteria</taxon>
        <taxon>Campylobacterales</taxon>
        <taxon>Campylobacteraceae</taxon>
        <taxon>Campylobacter</taxon>
    </lineage>
</organism>
<evidence type="ECO:0000313" key="8">
    <source>
        <dbReference type="EMBL" id="EAI8859330.1"/>
    </source>
</evidence>
<evidence type="ECO:0000313" key="10">
    <source>
        <dbReference type="EMBL" id="EAK0469327.1"/>
    </source>
</evidence>
<evidence type="ECO:0000313" key="12">
    <source>
        <dbReference type="Proteomes" id="UP000557842"/>
    </source>
</evidence>